<dbReference type="InterPro" id="IPR032675">
    <property type="entry name" value="LRR_dom_sf"/>
</dbReference>
<keyword evidence="4 12" id="KW-0732">Signal</keyword>
<evidence type="ECO:0000256" key="8">
    <source>
        <dbReference type="ARBA" id="ARBA00023170"/>
    </source>
</evidence>
<dbReference type="InterPro" id="IPR000719">
    <property type="entry name" value="Prot_kinase_dom"/>
</dbReference>
<keyword evidence="9" id="KW-0325">Glycoprotein</keyword>
<evidence type="ECO:0000256" key="6">
    <source>
        <dbReference type="ARBA" id="ARBA00022989"/>
    </source>
</evidence>
<evidence type="ECO:0000256" key="3">
    <source>
        <dbReference type="ARBA" id="ARBA00022692"/>
    </source>
</evidence>
<dbReference type="InterPro" id="IPR001611">
    <property type="entry name" value="Leu-rich_rpt"/>
</dbReference>
<dbReference type="Gene3D" id="1.10.510.10">
    <property type="entry name" value="Transferase(Phosphotransferase) domain 1"/>
    <property type="match status" value="1"/>
</dbReference>
<keyword evidence="14" id="KW-0418">Kinase</keyword>
<dbReference type="InterPro" id="IPR001245">
    <property type="entry name" value="Ser-Thr/Tyr_kinase_cat_dom"/>
</dbReference>
<evidence type="ECO:0000256" key="7">
    <source>
        <dbReference type="ARBA" id="ARBA00023136"/>
    </source>
</evidence>
<dbReference type="GO" id="GO:0033612">
    <property type="term" value="F:receptor serine/threonine kinase binding"/>
    <property type="evidence" value="ECO:0007669"/>
    <property type="project" value="TreeGrafter"/>
</dbReference>
<evidence type="ECO:0000256" key="11">
    <source>
        <dbReference type="SAM" id="Phobius"/>
    </source>
</evidence>
<dbReference type="InterPro" id="IPR013210">
    <property type="entry name" value="LRR_N_plant-typ"/>
</dbReference>
<dbReference type="PANTHER" id="PTHR48056:SF44">
    <property type="entry name" value="RECEPTOR PROTEIN KINASE CLAVATA1"/>
    <property type="match status" value="1"/>
</dbReference>
<feature type="transmembrane region" description="Helical" evidence="11">
    <location>
        <begin position="267"/>
        <end position="287"/>
    </location>
</feature>
<keyword evidence="6 11" id="KW-1133">Transmembrane helix</keyword>
<keyword evidence="2" id="KW-0433">Leucine-rich repeat</keyword>
<proteinExistence type="predicted"/>
<feature type="signal peptide" evidence="12">
    <location>
        <begin position="1"/>
        <end position="22"/>
    </location>
</feature>
<name>A0A4U5QQI2_POPAL</name>
<dbReference type="SUPFAM" id="SSF52058">
    <property type="entry name" value="L domain-like"/>
    <property type="match status" value="1"/>
</dbReference>
<dbReference type="SUPFAM" id="SSF56112">
    <property type="entry name" value="Protein kinase-like (PK-like)"/>
    <property type="match status" value="2"/>
</dbReference>
<reference evidence="14" key="1">
    <citation type="submission" date="2018-10" db="EMBL/GenBank/DDBJ databases">
        <title>Population genomic analysis revealed the cold adaptation of white poplar.</title>
        <authorList>
            <person name="Liu Y.-J."/>
        </authorList>
    </citation>
    <scope>NUCLEOTIDE SEQUENCE [LARGE SCALE GENOMIC DNA]</scope>
    <source>
        <strain evidence="14">PAL-ZL1</strain>
    </source>
</reference>
<dbReference type="AlphaFoldDB" id="A0A4U5QQI2"/>
<sequence>MYHSLFGFLIVSLVILTTLVHSKTDSEDVSALNVMFTSLNSPSKLSGWQSSGGDPCGDSWEGIQCSGSSVTEIKLSGLGLTGSLGYQLSNLKSVTYFDVSKNNLKNDIPYQLPPNAATLDLSNNGFTGSVPYSISQMTKLQNLNLNQNKLNGQLSDMFQKLSKLKTMDLSRNSISGNLPQSFSALSSLSTLHLQDNEFTGTIDVLARLPLKDLNIKDNEFTGWVPDSLNGIDNLETGGNAWSSGPAPRGKSSSAHGKGSGKGGMNGLAIALIVLASLVVVGLLIILLSKRRSSPSSNFLEEDNGSWHRAFTPLSSHELSNDTRAAIKKEFKEIEPINLSGSIDIKNLQKAPSVGYKPPPSDFSESISDNEFAIRLNAGRNTSVRSIAFSLTDLQTATGNFASGRLIGEGSLGPVYRAKYPDGKVLAVKKIDSSLFQGAKQEFSEIATSISKVHHQNIAELVGYCSEQGHSMLIYEYFRNGSLHEFLHVSDDYSKPLTWNTRVRIALGTARAVDSKPKSEQCLVRWATPQLHDIDALDKMVDPALRGLYPPKSVSRFADIISLCAQVEPEFRPPMSEIVQALVRLFQ</sequence>
<dbReference type="GO" id="GO:0004672">
    <property type="term" value="F:protein kinase activity"/>
    <property type="evidence" value="ECO:0007669"/>
    <property type="project" value="InterPro"/>
</dbReference>
<dbReference type="InterPro" id="IPR050647">
    <property type="entry name" value="Plant_LRR-RLKs"/>
</dbReference>
<dbReference type="Pfam" id="PF07714">
    <property type="entry name" value="PK_Tyr_Ser-Thr"/>
    <property type="match status" value="1"/>
</dbReference>
<dbReference type="PANTHER" id="PTHR48056">
    <property type="entry name" value="LRR RECEPTOR-LIKE SERINE/THREONINE-PROTEIN KINASE-RELATED"/>
    <property type="match status" value="1"/>
</dbReference>
<feature type="domain" description="Protein kinase" evidence="13">
    <location>
        <begin position="400"/>
        <end position="586"/>
    </location>
</feature>
<dbReference type="Gene3D" id="3.80.10.10">
    <property type="entry name" value="Ribonuclease Inhibitor"/>
    <property type="match status" value="1"/>
</dbReference>
<dbReference type="STRING" id="43335.A0A4U5QQI2"/>
<comment type="caution">
    <text evidence="14">The sequence shown here is derived from an EMBL/GenBank/DDBJ whole genome shotgun (WGS) entry which is preliminary data.</text>
</comment>
<keyword evidence="8" id="KW-0675">Receptor</keyword>
<dbReference type="Pfam" id="PF13855">
    <property type="entry name" value="LRR_8"/>
    <property type="match status" value="1"/>
</dbReference>
<dbReference type="GO" id="GO:0005524">
    <property type="term" value="F:ATP binding"/>
    <property type="evidence" value="ECO:0007669"/>
    <property type="project" value="InterPro"/>
</dbReference>
<keyword evidence="3 11" id="KW-0812">Transmembrane</keyword>
<evidence type="ECO:0000313" key="14">
    <source>
        <dbReference type="EMBL" id="TKS11647.1"/>
    </source>
</evidence>
<dbReference type="Pfam" id="PF00560">
    <property type="entry name" value="LRR_1"/>
    <property type="match status" value="1"/>
</dbReference>
<protein>
    <submittedName>
        <fullName evidence="14">Leucine-rich repeat transmembrane protein kinase</fullName>
    </submittedName>
</protein>
<dbReference type="Pfam" id="PF08263">
    <property type="entry name" value="LRRNT_2"/>
    <property type="match status" value="1"/>
</dbReference>
<accession>A0A4U5QQI2</accession>
<gene>
    <name evidence="14" type="ORF">D5086_0000071520</name>
</gene>
<feature type="chain" id="PRO_5021032561" evidence="12">
    <location>
        <begin position="23"/>
        <end position="586"/>
    </location>
</feature>
<evidence type="ECO:0000256" key="9">
    <source>
        <dbReference type="ARBA" id="ARBA00023180"/>
    </source>
</evidence>
<dbReference type="FunFam" id="3.80.10.10:FF:000062">
    <property type="entry name" value="protein STRUBBELIG-RECEPTOR FAMILY 3"/>
    <property type="match status" value="1"/>
</dbReference>
<evidence type="ECO:0000256" key="1">
    <source>
        <dbReference type="ARBA" id="ARBA00004370"/>
    </source>
</evidence>
<evidence type="ECO:0000256" key="5">
    <source>
        <dbReference type="ARBA" id="ARBA00022737"/>
    </source>
</evidence>
<keyword evidence="5" id="KW-0677">Repeat</keyword>
<evidence type="ECO:0000256" key="10">
    <source>
        <dbReference type="SAM" id="MobiDB-lite"/>
    </source>
</evidence>
<evidence type="ECO:0000256" key="2">
    <source>
        <dbReference type="ARBA" id="ARBA00022614"/>
    </source>
</evidence>
<keyword evidence="14" id="KW-0808">Transferase</keyword>
<dbReference type="EMBL" id="RCHU01000197">
    <property type="protein sequence ID" value="TKS11647.1"/>
    <property type="molecule type" value="Genomic_DNA"/>
</dbReference>
<dbReference type="Gene3D" id="3.30.200.20">
    <property type="entry name" value="Phosphorylase Kinase, domain 1"/>
    <property type="match status" value="1"/>
</dbReference>
<dbReference type="PROSITE" id="PS50011">
    <property type="entry name" value="PROTEIN_KINASE_DOM"/>
    <property type="match status" value="1"/>
</dbReference>
<dbReference type="InterPro" id="IPR011009">
    <property type="entry name" value="Kinase-like_dom_sf"/>
</dbReference>
<evidence type="ECO:0000259" key="13">
    <source>
        <dbReference type="PROSITE" id="PS50011"/>
    </source>
</evidence>
<dbReference type="GO" id="GO:0016020">
    <property type="term" value="C:membrane"/>
    <property type="evidence" value="ECO:0007669"/>
    <property type="project" value="UniProtKB-SubCell"/>
</dbReference>
<feature type="region of interest" description="Disordered" evidence="10">
    <location>
        <begin position="235"/>
        <end position="259"/>
    </location>
</feature>
<evidence type="ECO:0000256" key="12">
    <source>
        <dbReference type="SAM" id="SignalP"/>
    </source>
</evidence>
<keyword evidence="7 11" id="KW-0472">Membrane</keyword>
<comment type="subcellular location">
    <subcellularLocation>
        <location evidence="1">Membrane</location>
    </subcellularLocation>
</comment>
<dbReference type="FunFam" id="3.30.200.20:FF:000125">
    <property type="entry name" value="Protein STRUBBELIG-RECEPTOR FAMILY 8"/>
    <property type="match status" value="1"/>
</dbReference>
<evidence type="ECO:0000256" key="4">
    <source>
        <dbReference type="ARBA" id="ARBA00022729"/>
    </source>
</evidence>
<organism evidence="14">
    <name type="scientific">Populus alba</name>
    <name type="common">White poplar</name>
    <dbReference type="NCBI Taxonomy" id="43335"/>
    <lineage>
        <taxon>Eukaryota</taxon>
        <taxon>Viridiplantae</taxon>
        <taxon>Streptophyta</taxon>
        <taxon>Embryophyta</taxon>
        <taxon>Tracheophyta</taxon>
        <taxon>Spermatophyta</taxon>
        <taxon>Magnoliopsida</taxon>
        <taxon>eudicotyledons</taxon>
        <taxon>Gunneridae</taxon>
        <taxon>Pentapetalae</taxon>
        <taxon>rosids</taxon>
        <taxon>fabids</taxon>
        <taxon>Malpighiales</taxon>
        <taxon>Salicaceae</taxon>
        <taxon>Saliceae</taxon>
        <taxon>Populus</taxon>
    </lineage>
</organism>